<protein>
    <submittedName>
        <fullName evidence="2">NADPH:quinone oxidoreductase family protein</fullName>
        <ecNumber evidence="2">1.-.-.-</ecNumber>
    </submittedName>
</protein>
<dbReference type="Pfam" id="PF00107">
    <property type="entry name" value="ADH_zinc_N"/>
    <property type="match status" value="1"/>
</dbReference>
<dbReference type="InterPro" id="IPR036291">
    <property type="entry name" value="NAD(P)-bd_dom_sf"/>
</dbReference>
<keyword evidence="2" id="KW-0560">Oxidoreductase</keyword>
<accession>A0ABV7XF03</accession>
<organism evidence="2 3">
    <name type="scientific">Sphingoaurantiacus capsulatus</name>
    <dbReference type="NCBI Taxonomy" id="1771310"/>
    <lineage>
        <taxon>Bacteria</taxon>
        <taxon>Pseudomonadati</taxon>
        <taxon>Pseudomonadota</taxon>
        <taxon>Alphaproteobacteria</taxon>
        <taxon>Sphingomonadales</taxon>
        <taxon>Sphingosinicellaceae</taxon>
        <taxon>Sphingoaurantiacus</taxon>
    </lineage>
</organism>
<dbReference type="GO" id="GO:0016491">
    <property type="term" value="F:oxidoreductase activity"/>
    <property type="evidence" value="ECO:0007669"/>
    <property type="project" value="UniProtKB-KW"/>
</dbReference>
<dbReference type="EMBL" id="JBHRXV010000011">
    <property type="protein sequence ID" value="MFC3713859.1"/>
    <property type="molecule type" value="Genomic_DNA"/>
</dbReference>
<dbReference type="SUPFAM" id="SSF50129">
    <property type="entry name" value="GroES-like"/>
    <property type="match status" value="1"/>
</dbReference>
<evidence type="ECO:0000313" key="2">
    <source>
        <dbReference type="EMBL" id="MFC3713859.1"/>
    </source>
</evidence>
<dbReference type="InterPro" id="IPR013154">
    <property type="entry name" value="ADH-like_N"/>
</dbReference>
<evidence type="ECO:0000313" key="3">
    <source>
        <dbReference type="Proteomes" id="UP001595615"/>
    </source>
</evidence>
<sequence>MRAWVCHDLSDDRAGLRFEPEWADPPEPGPNQLRVRLTAASLNYPDLLMLSGGYQFKPDLPFIPGVEACGMIDEVGEGLLGDLIGERVIVGARNGCLAELITVDAPQVRPVPHGLHDDEAAAHTVGALTAYVSLAVRGRVTAGDRLLVLGAGGGVGLIGVATGKALGAKVIAATSDAAKAEVIKQAGADEVIILDRDTPDLSALKGGIDVVYDPIGGPAFVPALATLAWNGRYLLVGFVAGQPAPFPLNRALLKGIEIIGVRAGEQGRRDPAAGVAARQAIDALAEQGLRPHIGMRVPLEKADELFAAMAAGTITGKGVVTIA</sequence>
<dbReference type="EC" id="1.-.-.-" evidence="2"/>
<dbReference type="SUPFAM" id="SSF51735">
    <property type="entry name" value="NAD(P)-binding Rossmann-fold domains"/>
    <property type="match status" value="1"/>
</dbReference>
<dbReference type="SMART" id="SM00829">
    <property type="entry name" value="PKS_ER"/>
    <property type="match status" value="1"/>
</dbReference>
<feature type="domain" description="Enoyl reductase (ER)" evidence="1">
    <location>
        <begin position="11"/>
        <end position="320"/>
    </location>
</feature>
<dbReference type="RefSeq" id="WP_380862764.1">
    <property type="nucleotide sequence ID" value="NZ_JBHRXV010000011.1"/>
</dbReference>
<dbReference type="Gene3D" id="3.40.50.720">
    <property type="entry name" value="NAD(P)-binding Rossmann-like Domain"/>
    <property type="match status" value="1"/>
</dbReference>
<comment type="caution">
    <text evidence="2">The sequence shown here is derived from an EMBL/GenBank/DDBJ whole genome shotgun (WGS) entry which is preliminary data.</text>
</comment>
<dbReference type="InterPro" id="IPR051397">
    <property type="entry name" value="Zn-ADH-like_protein"/>
</dbReference>
<reference evidence="3" key="1">
    <citation type="journal article" date="2019" name="Int. J. Syst. Evol. Microbiol.">
        <title>The Global Catalogue of Microorganisms (GCM) 10K type strain sequencing project: providing services to taxonomists for standard genome sequencing and annotation.</title>
        <authorList>
            <consortium name="The Broad Institute Genomics Platform"/>
            <consortium name="The Broad Institute Genome Sequencing Center for Infectious Disease"/>
            <person name="Wu L."/>
            <person name="Ma J."/>
        </authorList>
    </citation>
    <scope>NUCLEOTIDE SEQUENCE [LARGE SCALE GENOMIC DNA]</scope>
    <source>
        <strain evidence="3">KCTC 42644</strain>
    </source>
</reference>
<dbReference type="PANTHER" id="PTHR43677">
    <property type="entry name" value="SHORT-CHAIN DEHYDROGENASE/REDUCTASE"/>
    <property type="match status" value="1"/>
</dbReference>
<dbReference type="Gene3D" id="3.90.180.10">
    <property type="entry name" value="Medium-chain alcohol dehydrogenases, catalytic domain"/>
    <property type="match status" value="1"/>
</dbReference>
<dbReference type="PANTHER" id="PTHR43677:SF4">
    <property type="entry name" value="QUINONE OXIDOREDUCTASE-LIKE PROTEIN 2"/>
    <property type="match status" value="1"/>
</dbReference>
<dbReference type="InterPro" id="IPR013149">
    <property type="entry name" value="ADH-like_C"/>
</dbReference>
<proteinExistence type="predicted"/>
<dbReference type="CDD" id="cd08241">
    <property type="entry name" value="QOR1"/>
    <property type="match status" value="1"/>
</dbReference>
<dbReference type="Pfam" id="PF08240">
    <property type="entry name" value="ADH_N"/>
    <property type="match status" value="1"/>
</dbReference>
<name>A0ABV7XF03_9SPHN</name>
<dbReference type="InterPro" id="IPR020843">
    <property type="entry name" value="ER"/>
</dbReference>
<evidence type="ECO:0000259" key="1">
    <source>
        <dbReference type="SMART" id="SM00829"/>
    </source>
</evidence>
<gene>
    <name evidence="2" type="ORF">ACFOMD_14885</name>
</gene>
<dbReference type="InterPro" id="IPR011032">
    <property type="entry name" value="GroES-like_sf"/>
</dbReference>
<keyword evidence="3" id="KW-1185">Reference proteome</keyword>
<dbReference type="Proteomes" id="UP001595615">
    <property type="component" value="Unassembled WGS sequence"/>
</dbReference>